<comment type="similarity">
    <text evidence="5">Belongs to the bacterial solute-binding protein PotD/PotF family.</text>
</comment>
<dbReference type="PANTHER" id="PTHR30222:SF12">
    <property type="entry name" value="NORSPERMIDINE SENSOR"/>
    <property type="match status" value="1"/>
</dbReference>
<evidence type="ECO:0000256" key="6">
    <source>
        <dbReference type="SAM" id="SignalP"/>
    </source>
</evidence>
<dbReference type="EMBL" id="JABBGJ010000013">
    <property type="protein sequence ID" value="NML99024.1"/>
    <property type="molecule type" value="Genomic_DNA"/>
</dbReference>
<dbReference type="InterPro" id="IPR001188">
    <property type="entry name" value="Sperm_putr-bd"/>
</dbReference>
<accession>A0A848IGF0</accession>
<dbReference type="AlphaFoldDB" id="A0A848IGF0"/>
<comment type="function">
    <text evidence="5">Required for the activity of the bacterial periplasmic transport system of putrescine.</text>
</comment>
<dbReference type="PIRSF" id="PIRSF019574">
    <property type="entry name" value="Periplasmic_polyamine_BP"/>
    <property type="match status" value="1"/>
</dbReference>
<dbReference type="PANTHER" id="PTHR30222">
    <property type="entry name" value="SPERMIDINE/PUTRESCINE-BINDING PERIPLASMIC PROTEIN"/>
    <property type="match status" value="1"/>
</dbReference>
<dbReference type="GO" id="GO:0015846">
    <property type="term" value="P:polyamine transport"/>
    <property type="evidence" value="ECO:0007669"/>
    <property type="project" value="InterPro"/>
</dbReference>
<organism evidence="7 8">
    <name type="scientific">Paraburkholderia polaris</name>
    <dbReference type="NCBI Taxonomy" id="2728848"/>
    <lineage>
        <taxon>Bacteria</taxon>
        <taxon>Pseudomonadati</taxon>
        <taxon>Pseudomonadota</taxon>
        <taxon>Betaproteobacteria</taxon>
        <taxon>Burkholderiales</taxon>
        <taxon>Burkholderiaceae</taxon>
        <taxon>Paraburkholderia</taxon>
    </lineage>
</organism>
<feature type="chain" id="PRO_5032436241" description="Putrescine-binding periplasmic protein" evidence="6">
    <location>
        <begin position="36"/>
        <end position="378"/>
    </location>
</feature>
<keyword evidence="2 5" id="KW-0813">Transport</keyword>
<dbReference type="Gene3D" id="3.40.190.10">
    <property type="entry name" value="Periplasmic binding protein-like II"/>
    <property type="match status" value="2"/>
</dbReference>
<dbReference type="PRINTS" id="PR00909">
    <property type="entry name" value="SPERMDNBNDNG"/>
</dbReference>
<evidence type="ECO:0000256" key="5">
    <source>
        <dbReference type="PIRNR" id="PIRNR019574"/>
    </source>
</evidence>
<name>A0A848IGF0_9BURK</name>
<proteinExistence type="inferred from homology"/>
<evidence type="ECO:0000256" key="2">
    <source>
        <dbReference type="ARBA" id="ARBA00022448"/>
    </source>
</evidence>
<protein>
    <recommendedName>
        <fullName evidence="5">Putrescine-binding periplasmic protein</fullName>
    </recommendedName>
</protein>
<keyword evidence="8" id="KW-1185">Reference proteome</keyword>
<keyword evidence="3 6" id="KW-0732">Signal</keyword>
<reference evidence="7 8" key="1">
    <citation type="submission" date="2020-04" db="EMBL/GenBank/DDBJ databases">
        <title>Paraburkholderia sp. RP-4-7 isolated from soil.</title>
        <authorList>
            <person name="Dahal R.H."/>
        </authorList>
    </citation>
    <scope>NUCLEOTIDE SEQUENCE [LARGE SCALE GENOMIC DNA]</scope>
    <source>
        <strain evidence="7 8">RP-4-7</strain>
    </source>
</reference>
<dbReference type="Pfam" id="PF13416">
    <property type="entry name" value="SBP_bac_8"/>
    <property type="match status" value="1"/>
</dbReference>
<evidence type="ECO:0000313" key="8">
    <source>
        <dbReference type="Proteomes" id="UP000544134"/>
    </source>
</evidence>
<keyword evidence="4 5" id="KW-0574">Periplasm</keyword>
<comment type="caution">
    <text evidence="7">The sequence shown here is derived from an EMBL/GenBank/DDBJ whole genome shotgun (WGS) entry which is preliminary data.</text>
</comment>
<sequence>MDLSKIMVPKPHLKAIRIAISCVSVAMAFCGLARADDGNSLHIYNFSQNIAPGTIEKFEKETGIKVTYDVYDSDDTLMTKLLAGGSDYDIVVPSNNYFAKEKEAGIFAKIDLSKLSKLKNLDPQIVELIKANDPKGEYGVPYIWGITGIAYNITEVKKRVGADAPLDSWDMIFDPKWAGKLKSCGLSLQDNGGETFQDALFGAKLNPDTTDPKDFKVALQTLKAIRPSITQFSSNSYIDDLAGGDICAAVAYSGDAQTAKLQAKAAGRKFDLTFVIPKEGAPLWVDMFAIPAASSHKENATKFIDFMLRPDVAAAQTNELKYPTSVGAARPLIDPKIINDTAIYPLPQDMKRVIMEKPLPIAVMRQINRDYLELKAGR</sequence>
<gene>
    <name evidence="7" type="ORF">HHL24_13860</name>
</gene>
<evidence type="ECO:0000256" key="1">
    <source>
        <dbReference type="ARBA" id="ARBA00004418"/>
    </source>
</evidence>
<dbReference type="GO" id="GO:0042597">
    <property type="term" value="C:periplasmic space"/>
    <property type="evidence" value="ECO:0007669"/>
    <property type="project" value="UniProtKB-SubCell"/>
</dbReference>
<dbReference type="Proteomes" id="UP000544134">
    <property type="component" value="Unassembled WGS sequence"/>
</dbReference>
<evidence type="ECO:0000256" key="3">
    <source>
        <dbReference type="ARBA" id="ARBA00022729"/>
    </source>
</evidence>
<dbReference type="SUPFAM" id="SSF53850">
    <property type="entry name" value="Periplasmic binding protein-like II"/>
    <property type="match status" value="1"/>
</dbReference>
<feature type="signal peptide" evidence="6">
    <location>
        <begin position="1"/>
        <end position="35"/>
    </location>
</feature>
<evidence type="ECO:0000313" key="7">
    <source>
        <dbReference type="EMBL" id="NML99024.1"/>
    </source>
</evidence>
<comment type="subcellular location">
    <subcellularLocation>
        <location evidence="1 5">Periplasm</location>
    </subcellularLocation>
</comment>
<dbReference type="RefSeq" id="WP_169486024.1">
    <property type="nucleotide sequence ID" value="NZ_JABBGJ010000013.1"/>
</dbReference>
<dbReference type="GO" id="GO:0019808">
    <property type="term" value="F:polyamine binding"/>
    <property type="evidence" value="ECO:0007669"/>
    <property type="project" value="InterPro"/>
</dbReference>
<evidence type="ECO:0000256" key="4">
    <source>
        <dbReference type="ARBA" id="ARBA00022764"/>
    </source>
</evidence>
<dbReference type="InterPro" id="IPR006059">
    <property type="entry name" value="SBP"/>
</dbReference>